<dbReference type="Pfam" id="PF04185">
    <property type="entry name" value="Phosphoesterase"/>
    <property type="match status" value="1"/>
</dbReference>
<keyword evidence="2" id="KW-0732">Signal</keyword>
<evidence type="ECO:0000313" key="4">
    <source>
        <dbReference type="Proteomes" id="UP000245771"/>
    </source>
</evidence>
<dbReference type="Gene3D" id="3.40.720.10">
    <property type="entry name" value="Alkaline Phosphatase, subunit A"/>
    <property type="match status" value="1"/>
</dbReference>
<keyword evidence="1" id="KW-0378">Hydrolase</keyword>
<dbReference type="Proteomes" id="UP000245771">
    <property type="component" value="Unassembled WGS sequence"/>
</dbReference>
<feature type="chain" id="PRO_5016380823" description="Phosphoesterase-domain-containing protein" evidence="2">
    <location>
        <begin position="21"/>
        <end position="475"/>
    </location>
</feature>
<sequence length="475" mass="51514">MKSFTSLALGLVSLTSAVSGTAIVRDSFKAPAPGPGQASSIYNGANNGTLKNGPIVPGKSFDRIINIWLENTDFEDAATLSQFQKVAEQGVLFDSYYAVTHPSEPNYMASAFGDFFGLGDDDFWYIPNNITSLFDVLNDGKVSWACYEENMPFTGYQQFNYSQPNYVSSNATKPYTYYVRKHNPCAFAQEAGTNADYAIRNRNFNDFAADLNASTLPQWMFITPNMVDDAHDSTIQYAGNWTDWWLLPLLDNPKFNDNRTLILLTFDENEDYGENNRIFTVALGGGLPANLKNTTDSTYYTHYSSISTVEANWGLKNLGRGDVQKGMNNVFDWVATATGFKNENLTGDAIPFTNLTGIFNGPFNPDQTTLFYAPNDTNVIGAGGQAVLVKDGLDKSITLATVKPVNMTAMHTVSPFDSISHEYATANPVAVGGNRAVNATTGSAASLSSKDGASSIVINLSLLAVVGVSSMAVLL</sequence>
<keyword evidence="4" id="KW-1185">Reference proteome</keyword>
<dbReference type="STRING" id="1280837.A0A316VAZ8"/>
<accession>A0A316VAZ8</accession>
<dbReference type="AlphaFoldDB" id="A0A316VAZ8"/>
<proteinExistence type="predicted"/>
<dbReference type="GO" id="GO:0016788">
    <property type="term" value="F:hydrolase activity, acting on ester bonds"/>
    <property type="evidence" value="ECO:0007669"/>
    <property type="project" value="InterPro"/>
</dbReference>
<protein>
    <recommendedName>
        <fullName evidence="5">Phosphoesterase-domain-containing protein</fullName>
    </recommendedName>
</protein>
<organism evidence="3 4">
    <name type="scientific">Meira miltonrushii</name>
    <dbReference type="NCBI Taxonomy" id="1280837"/>
    <lineage>
        <taxon>Eukaryota</taxon>
        <taxon>Fungi</taxon>
        <taxon>Dikarya</taxon>
        <taxon>Basidiomycota</taxon>
        <taxon>Ustilaginomycotina</taxon>
        <taxon>Exobasidiomycetes</taxon>
        <taxon>Exobasidiales</taxon>
        <taxon>Brachybasidiaceae</taxon>
        <taxon>Meira</taxon>
    </lineage>
</organism>
<dbReference type="GO" id="GO:0009395">
    <property type="term" value="P:phospholipid catabolic process"/>
    <property type="evidence" value="ECO:0007669"/>
    <property type="project" value="TreeGrafter"/>
</dbReference>
<dbReference type="PANTHER" id="PTHR31956:SF8">
    <property type="entry name" value="ACID PHOSPHATASE PHOA (AFU_ORTHOLOGUE AFUA_1G03570)"/>
    <property type="match status" value="1"/>
</dbReference>
<gene>
    <name evidence="3" type="ORF">FA14DRAFT_161720</name>
</gene>
<evidence type="ECO:0008006" key="5">
    <source>
        <dbReference type="Google" id="ProtNLM"/>
    </source>
</evidence>
<dbReference type="PANTHER" id="PTHR31956">
    <property type="entry name" value="NON-SPECIFIC PHOSPHOLIPASE C4-RELATED"/>
    <property type="match status" value="1"/>
</dbReference>
<dbReference type="InterPro" id="IPR017850">
    <property type="entry name" value="Alkaline_phosphatase_core_sf"/>
</dbReference>
<feature type="signal peptide" evidence="2">
    <location>
        <begin position="1"/>
        <end position="20"/>
    </location>
</feature>
<dbReference type="InParanoid" id="A0A316VAZ8"/>
<evidence type="ECO:0000313" key="3">
    <source>
        <dbReference type="EMBL" id="PWN34268.1"/>
    </source>
</evidence>
<dbReference type="InterPro" id="IPR007312">
    <property type="entry name" value="Phosphoesterase"/>
</dbReference>
<reference evidence="3 4" key="1">
    <citation type="journal article" date="2018" name="Mol. Biol. Evol.">
        <title>Broad Genomic Sampling Reveals a Smut Pathogenic Ancestry of the Fungal Clade Ustilaginomycotina.</title>
        <authorList>
            <person name="Kijpornyongpan T."/>
            <person name="Mondo S.J."/>
            <person name="Barry K."/>
            <person name="Sandor L."/>
            <person name="Lee J."/>
            <person name="Lipzen A."/>
            <person name="Pangilinan J."/>
            <person name="LaButti K."/>
            <person name="Hainaut M."/>
            <person name="Henrissat B."/>
            <person name="Grigoriev I.V."/>
            <person name="Spatafora J.W."/>
            <person name="Aime M.C."/>
        </authorList>
    </citation>
    <scope>NUCLEOTIDE SEQUENCE [LARGE SCALE GENOMIC DNA]</scope>
    <source>
        <strain evidence="3 4">MCA 3882</strain>
    </source>
</reference>
<dbReference type="OrthoDB" id="5135119at2759"/>
<dbReference type="EMBL" id="KZ819604">
    <property type="protein sequence ID" value="PWN34268.1"/>
    <property type="molecule type" value="Genomic_DNA"/>
</dbReference>
<evidence type="ECO:0000256" key="1">
    <source>
        <dbReference type="ARBA" id="ARBA00022801"/>
    </source>
</evidence>
<evidence type="ECO:0000256" key="2">
    <source>
        <dbReference type="SAM" id="SignalP"/>
    </source>
</evidence>
<name>A0A316VAZ8_9BASI</name>
<dbReference type="RefSeq" id="XP_025354570.1">
    <property type="nucleotide sequence ID" value="XM_025499255.1"/>
</dbReference>
<dbReference type="GeneID" id="37021036"/>